<proteinExistence type="inferred from homology"/>
<feature type="compositionally biased region" description="Basic and acidic residues" evidence="6">
    <location>
        <begin position="77"/>
        <end position="87"/>
    </location>
</feature>
<feature type="region of interest" description="Disordered" evidence="6">
    <location>
        <begin position="1"/>
        <end position="28"/>
    </location>
</feature>
<dbReference type="AlphaFoldDB" id="A0A7S1KNC2"/>
<dbReference type="Pfam" id="PF20667">
    <property type="entry name" value="Sec10_N"/>
    <property type="match status" value="1"/>
</dbReference>
<feature type="region of interest" description="Disordered" evidence="6">
    <location>
        <begin position="77"/>
        <end position="129"/>
    </location>
</feature>
<evidence type="ECO:0000259" key="8">
    <source>
        <dbReference type="Pfam" id="PF20667"/>
    </source>
</evidence>
<comment type="similarity">
    <text evidence="1">Belongs to the SEC10 family.</text>
</comment>
<feature type="domain" description="Exocyst complex component Sec10 N-terminal" evidence="8">
    <location>
        <begin position="145"/>
        <end position="248"/>
    </location>
</feature>
<dbReference type="Pfam" id="PF07393">
    <property type="entry name" value="Sec10_HB"/>
    <property type="match status" value="1"/>
</dbReference>
<dbReference type="Gene3D" id="1.20.58.1970">
    <property type="match status" value="1"/>
</dbReference>
<feature type="coiled-coil region" evidence="5">
    <location>
        <begin position="172"/>
        <end position="206"/>
    </location>
</feature>
<evidence type="ECO:0000313" key="9">
    <source>
        <dbReference type="EMBL" id="CAD9079610.1"/>
    </source>
</evidence>
<accession>A0A7S1KNC2</accession>
<evidence type="ECO:0000256" key="6">
    <source>
        <dbReference type="SAM" id="MobiDB-lite"/>
    </source>
</evidence>
<reference evidence="9" key="1">
    <citation type="submission" date="2021-01" db="EMBL/GenBank/DDBJ databases">
        <authorList>
            <person name="Corre E."/>
            <person name="Pelletier E."/>
            <person name="Niang G."/>
            <person name="Scheremetjew M."/>
            <person name="Finn R."/>
            <person name="Kale V."/>
            <person name="Holt S."/>
            <person name="Cochrane G."/>
            <person name="Meng A."/>
            <person name="Brown T."/>
            <person name="Cohen L."/>
        </authorList>
    </citation>
    <scope>NUCLEOTIDE SEQUENCE</scope>
    <source>
        <strain evidence="9">WS</strain>
    </source>
</reference>
<feature type="domain" description="Exocyst complex component Sec10-like alpha-helical bundle" evidence="7">
    <location>
        <begin position="507"/>
        <end position="984"/>
    </location>
</feature>
<name>A0A7S1KNC2_9EUKA</name>
<evidence type="ECO:0008006" key="10">
    <source>
        <dbReference type="Google" id="ProtNLM"/>
    </source>
</evidence>
<sequence length="995" mass="112726">MNPSSFGGSQQQQQNSNAALNATSNPSSSIVTSNLFPHSLFEKSRIESDMHLPTYSIHQFMENLTFRTINHIRIKERTPNRMDRDVGDESSLQMGVGSSNVHSGTGNESSTSGAGKHTSLSDDSTDLLDTSTDSPIPNFHRHSKLLFDLFDQSMHMLHNMHLTIKQDEAVIKKQTQSKLKDQKSTMGRLQDDLEAINSEFRALEEYMNQVGNTTVQIGATLEQLDSQKKKATDAKQLLSYFTEFNRYDPDKFRREILSGRKDLRYEVFHDSSRQSEAAKILKQLNAVVPDLKGIAECERGVLNIAAYRKFLLDRLLRRFSSALQDEIDREVVSQLAVRAQILADFDAIEECMEFYVSRRFDLFLGIEEREYEPLKEGSGGKGSFDRDELSATSLLSPDDDQSNPMSPLARGAVAPTFDSDDSDEDDKSRDDSEASSSVQAHGDQDESHGSQNASTGTAQQNPDKLSNEDLDKIVQDKKEAKRAREKHLDNLRGERIKEMTVKIRSVAALKQLLESIEKTLLDEVDIMRRVFPNTTAEVAASFMKTYSKLLKSFLNGDWMQSPGAISQYLSYLKNLDQVHTLITEFMERILASDLPLNEENTRQLFDQLFYEKKLVYSQIENRYLSNLSEVTLTEIKLRAENESFQMDSRNPKKHNARFFLASTSQGVVFGHTDTELELHVVVKVLHENVASLHRCKKLQDPKDVPHCAKEIFEGFISFIRRYVTEGIITGQRKMNSERLGGASSPPSHDLFEMILNANTILQNVQRHLEMEVTPLVSTNIQASNECIQIKDDLFTDLETRVVSILQEACSSIVAHAEHLLISKQKKIDFFPRENQNVDASTMDSDNACTNACVSWCNFISDQLNSIDTALFGPNRDNFLAVVGSKLYKSLIRHMTTRCGAISIAGSVRFIRDMNQYYQCVGKFQVESVDRQFKVLTSIGKIMLMQPEHLGEILEEKFDLTQISKSDLMSLLRLRPDFKNSKIDKLKYFQGVVSKV</sequence>
<protein>
    <recommendedName>
        <fullName evidence="10">Exocyst complex component Sec10</fullName>
    </recommendedName>
</protein>
<evidence type="ECO:0000259" key="7">
    <source>
        <dbReference type="Pfam" id="PF07393"/>
    </source>
</evidence>
<dbReference type="GO" id="GO:0006887">
    <property type="term" value="P:exocytosis"/>
    <property type="evidence" value="ECO:0007669"/>
    <property type="project" value="UniProtKB-KW"/>
</dbReference>
<dbReference type="PANTHER" id="PTHR12100:SF0">
    <property type="entry name" value="EXOCYST COMPLEX COMPONENT 5"/>
    <property type="match status" value="1"/>
</dbReference>
<dbReference type="InterPro" id="IPR048627">
    <property type="entry name" value="Sec10_HB"/>
</dbReference>
<feature type="region of interest" description="Disordered" evidence="6">
    <location>
        <begin position="373"/>
        <end position="468"/>
    </location>
</feature>
<evidence type="ECO:0000256" key="1">
    <source>
        <dbReference type="ARBA" id="ARBA00006572"/>
    </source>
</evidence>
<organism evidence="9">
    <name type="scientific">Percolomonas cosmopolitus</name>
    <dbReference type="NCBI Taxonomy" id="63605"/>
    <lineage>
        <taxon>Eukaryota</taxon>
        <taxon>Discoba</taxon>
        <taxon>Heterolobosea</taxon>
        <taxon>Tetramitia</taxon>
        <taxon>Eutetramitia</taxon>
        <taxon>Percolomonadidae</taxon>
        <taxon>Percolomonas</taxon>
    </lineage>
</organism>
<keyword evidence="4 5" id="KW-0175">Coiled coil</keyword>
<evidence type="ECO:0000256" key="3">
    <source>
        <dbReference type="ARBA" id="ARBA00022483"/>
    </source>
</evidence>
<dbReference type="GO" id="GO:0000145">
    <property type="term" value="C:exocyst"/>
    <property type="evidence" value="ECO:0007669"/>
    <property type="project" value="TreeGrafter"/>
</dbReference>
<keyword evidence="2" id="KW-0813">Transport</keyword>
<dbReference type="PANTHER" id="PTHR12100">
    <property type="entry name" value="SEC10"/>
    <property type="match status" value="1"/>
</dbReference>
<dbReference type="InterPro" id="IPR009976">
    <property type="entry name" value="Sec10-like"/>
</dbReference>
<dbReference type="InterPro" id="IPR048625">
    <property type="entry name" value="Sec10_N"/>
</dbReference>
<keyword evidence="3" id="KW-0268">Exocytosis</keyword>
<dbReference type="EMBL" id="HBGD01003446">
    <property type="protein sequence ID" value="CAD9079610.1"/>
    <property type="molecule type" value="Transcribed_RNA"/>
</dbReference>
<evidence type="ECO:0000256" key="4">
    <source>
        <dbReference type="ARBA" id="ARBA00023054"/>
    </source>
</evidence>
<feature type="compositionally biased region" description="Polar residues" evidence="6">
    <location>
        <begin position="449"/>
        <end position="464"/>
    </location>
</feature>
<feature type="compositionally biased region" description="Polar residues" evidence="6">
    <location>
        <begin position="90"/>
        <end position="113"/>
    </location>
</feature>
<gene>
    <name evidence="9" type="ORF">PCOS0759_LOCUS2850</name>
</gene>
<dbReference type="GO" id="GO:0006893">
    <property type="term" value="P:Golgi to plasma membrane transport"/>
    <property type="evidence" value="ECO:0007669"/>
    <property type="project" value="TreeGrafter"/>
</dbReference>
<evidence type="ECO:0000256" key="5">
    <source>
        <dbReference type="SAM" id="Coils"/>
    </source>
</evidence>
<evidence type="ECO:0000256" key="2">
    <source>
        <dbReference type="ARBA" id="ARBA00022448"/>
    </source>
</evidence>